<dbReference type="Pfam" id="PF00015">
    <property type="entry name" value="MCPsignal"/>
    <property type="match status" value="1"/>
</dbReference>
<dbReference type="PROSITE" id="PS50885">
    <property type="entry name" value="HAMP"/>
    <property type="match status" value="2"/>
</dbReference>
<dbReference type="GO" id="GO:0007165">
    <property type="term" value="P:signal transduction"/>
    <property type="evidence" value="ECO:0007669"/>
    <property type="project" value="UniProtKB-KW"/>
</dbReference>
<dbReference type="InterPro" id="IPR033480">
    <property type="entry name" value="sCache_2"/>
</dbReference>
<dbReference type="FunFam" id="1.10.287.950:FF:000001">
    <property type="entry name" value="Methyl-accepting chemotaxis sensory transducer"/>
    <property type="match status" value="1"/>
</dbReference>
<dbReference type="InterPro" id="IPR051310">
    <property type="entry name" value="MCP_chemotaxis"/>
</dbReference>
<feature type="region of interest" description="Disordered" evidence="10">
    <location>
        <begin position="261"/>
        <end position="293"/>
    </location>
</feature>
<evidence type="ECO:0000256" key="5">
    <source>
        <dbReference type="ARBA" id="ARBA00022989"/>
    </source>
</evidence>
<comment type="subcellular location">
    <subcellularLocation>
        <location evidence="1">Cell membrane</location>
        <topology evidence="1">Multi-pass membrane protein</topology>
    </subcellularLocation>
</comment>
<gene>
    <name evidence="14" type="ORF">GGQ64_004311</name>
</gene>
<dbReference type="GO" id="GO:0005886">
    <property type="term" value="C:plasma membrane"/>
    <property type="evidence" value="ECO:0007669"/>
    <property type="project" value="UniProtKB-SubCell"/>
</dbReference>
<feature type="coiled-coil region" evidence="9">
    <location>
        <begin position="358"/>
        <end position="385"/>
    </location>
</feature>
<dbReference type="SMART" id="SM00304">
    <property type="entry name" value="HAMP"/>
    <property type="match status" value="2"/>
</dbReference>
<feature type="domain" description="HAMP" evidence="13">
    <location>
        <begin position="290"/>
        <end position="341"/>
    </location>
</feature>
<dbReference type="PANTHER" id="PTHR43531:SF11">
    <property type="entry name" value="METHYL-ACCEPTING CHEMOTAXIS PROTEIN 3"/>
    <property type="match status" value="1"/>
</dbReference>
<evidence type="ECO:0000256" key="9">
    <source>
        <dbReference type="SAM" id="Coils"/>
    </source>
</evidence>
<dbReference type="SMART" id="SM01049">
    <property type="entry name" value="Cache_2"/>
    <property type="match status" value="1"/>
</dbReference>
<dbReference type="Gene3D" id="3.30.450.20">
    <property type="entry name" value="PAS domain"/>
    <property type="match status" value="1"/>
</dbReference>
<keyword evidence="3" id="KW-0145">Chemotaxis</keyword>
<accession>A0A7W6D9E0</accession>
<evidence type="ECO:0000256" key="7">
    <source>
        <dbReference type="ARBA" id="ARBA00029447"/>
    </source>
</evidence>
<proteinExistence type="inferred from homology"/>
<name>A0A7W6D9E0_9HYPH</name>
<feature type="region of interest" description="Disordered" evidence="10">
    <location>
        <begin position="589"/>
        <end position="618"/>
    </location>
</feature>
<comment type="caution">
    <text evidence="14">The sequence shown here is derived from an EMBL/GenBank/DDBJ whole genome shotgun (WGS) entry which is preliminary data.</text>
</comment>
<dbReference type="SUPFAM" id="SSF58104">
    <property type="entry name" value="Methyl-accepting chemotaxis protein (MCP) signaling domain"/>
    <property type="match status" value="1"/>
</dbReference>
<protein>
    <submittedName>
        <fullName evidence="14">Methyl-accepting chemotaxis protein</fullName>
    </submittedName>
</protein>
<evidence type="ECO:0000259" key="12">
    <source>
        <dbReference type="PROSITE" id="PS50111"/>
    </source>
</evidence>
<reference evidence="14 15" key="1">
    <citation type="submission" date="2020-08" db="EMBL/GenBank/DDBJ databases">
        <title>Genomic Encyclopedia of Type Strains, Phase IV (KMG-IV): sequencing the most valuable type-strain genomes for metagenomic binning, comparative biology and taxonomic classification.</title>
        <authorList>
            <person name="Goeker M."/>
        </authorList>
    </citation>
    <scope>NUCLEOTIDE SEQUENCE [LARGE SCALE GENOMIC DNA]</scope>
    <source>
        <strain evidence="14 15">DSM 100211</strain>
    </source>
</reference>
<dbReference type="SMART" id="SM00283">
    <property type="entry name" value="MA"/>
    <property type="match status" value="1"/>
</dbReference>
<evidence type="ECO:0000256" key="6">
    <source>
        <dbReference type="ARBA" id="ARBA00023136"/>
    </source>
</evidence>
<dbReference type="InterPro" id="IPR003660">
    <property type="entry name" value="HAMP_dom"/>
</dbReference>
<organism evidence="14 15">
    <name type="scientific">Mycoplana azooxidifex</name>
    <dbReference type="NCBI Taxonomy" id="1636188"/>
    <lineage>
        <taxon>Bacteria</taxon>
        <taxon>Pseudomonadati</taxon>
        <taxon>Pseudomonadota</taxon>
        <taxon>Alphaproteobacteria</taxon>
        <taxon>Hyphomicrobiales</taxon>
        <taxon>Rhizobiaceae</taxon>
        <taxon>Mycoplana</taxon>
    </lineage>
</organism>
<evidence type="ECO:0000259" key="13">
    <source>
        <dbReference type="PROSITE" id="PS50885"/>
    </source>
</evidence>
<dbReference type="Pfam" id="PF00672">
    <property type="entry name" value="HAMP"/>
    <property type="match status" value="1"/>
</dbReference>
<dbReference type="PANTHER" id="PTHR43531">
    <property type="entry name" value="PROTEIN ICFG"/>
    <property type="match status" value="1"/>
</dbReference>
<keyword evidence="9" id="KW-0175">Coiled coil</keyword>
<sequence>MKNLRIPIQLFLLIGVLMLAFSVATFLQLRSTTQMIYQQRYEMLRTEVETALSLLKTYHDRELAGELTREEAQKQAYAQVGALAFKPDGYFFAYDEDVTMVLHPDPKRVGQNFKGKADSQGYAYRDELVKLARAGGGRTDFYGPKPGEDGDGFRKTAYAEEFKPWKIAIVTGLYMDDLDAEVYYTIAKALAIGMVGTVVALILAYVVVRGISRPLTAIHGALEAVADEDVDIAIPHTDLNNEIGLMAKATRSLQEKVRERHAMAVRQQEQQRELEGERQQHASDQQAEARQQAHVVSTIGASLERLAEGDLTVRCGDLGPKYAGLRDNFNEALARLEEAVGRVSLKGIDIGVSKEEIRRASNELAQRTERQAANLEETSAALDELTVAVRQTAEGARDAASRVGAVSAEARESDAVVARAIEAMSGIEQSSAEISKIIGMIDDIAFQTNLLALNAGVEAARAGESGKGFAVVAQEVRELAQRSAAAAKEIKDQIARSSTQVDQGVHLVGQAGEALKRISQQIGGANEIVSKISHSAQEQDTTLRSISSSLNQLDAATQQNAAMAEETTASAEVLASDTGDLLELIGSFKTAQSRGHGQSAPLSAHQSAPRPAPLRKAS</sequence>
<dbReference type="Proteomes" id="UP000574761">
    <property type="component" value="Unassembled WGS sequence"/>
</dbReference>
<evidence type="ECO:0000256" key="2">
    <source>
        <dbReference type="ARBA" id="ARBA00022475"/>
    </source>
</evidence>
<evidence type="ECO:0000313" key="14">
    <source>
        <dbReference type="EMBL" id="MBB3979075.1"/>
    </source>
</evidence>
<feature type="transmembrane region" description="Helical" evidence="11">
    <location>
        <begin position="6"/>
        <end position="27"/>
    </location>
</feature>
<keyword evidence="8" id="KW-0807">Transducer</keyword>
<feature type="compositionally biased region" description="Polar residues" evidence="10">
    <location>
        <begin position="589"/>
        <end position="606"/>
    </location>
</feature>
<evidence type="ECO:0000313" key="15">
    <source>
        <dbReference type="Proteomes" id="UP000574761"/>
    </source>
</evidence>
<evidence type="ECO:0000256" key="3">
    <source>
        <dbReference type="ARBA" id="ARBA00022500"/>
    </source>
</evidence>
<keyword evidence="15" id="KW-1185">Reference proteome</keyword>
<keyword evidence="4 11" id="KW-0812">Transmembrane</keyword>
<dbReference type="PROSITE" id="PS50111">
    <property type="entry name" value="CHEMOTAXIS_TRANSDUC_2"/>
    <property type="match status" value="1"/>
</dbReference>
<dbReference type="EMBL" id="JACIEE010000009">
    <property type="protein sequence ID" value="MBB3979075.1"/>
    <property type="molecule type" value="Genomic_DNA"/>
</dbReference>
<keyword evidence="2" id="KW-1003">Cell membrane</keyword>
<dbReference type="Gene3D" id="6.10.340.10">
    <property type="match status" value="1"/>
</dbReference>
<dbReference type="CDD" id="cd11386">
    <property type="entry name" value="MCP_signal"/>
    <property type="match status" value="1"/>
</dbReference>
<comment type="similarity">
    <text evidence="7">Belongs to the methyl-accepting chemotaxis (MCP) protein family.</text>
</comment>
<dbReference type="Pfam" id="PF17200">
    <property type="entry name" value="sCache_2"/>
    <property type="match status" value="1"/>
</dbReference>
<evidence type="ECO:0000256" key="4">
    <source>
        <dbReference type="ARBA" id="ARBA00022692"/>
    </source>
</evidence>
<feature type="domain" description="HAMP" evidence="13">
    <location>
        <begin position="209"/>
        <end position="262"/>
    </location>
</feature>
<dbReference type="AlphaFoldDB" id="A0A7W6D9E0"/>
<evidence type="ECO:0000256" key="1">
    <source>
        <dbReference type="ARBA" id="ARBA00004651"/>
    </source>
</evidence>
<keyword evidence="6 11" id="KW-0472">Membrane</keyword>
<evidence type="ECO:0000256" key="8">
    <source>
        <dbReference type="PROSITE-ProRule" id="PRU00284"/>
    </source>
</evidence>
<dbReference type="RefSeq" id="WP_183807324.1">
    <property type="nucleotide sequence ID" value="NZ_JACIEE010000009.1"/>
</dbReference>
<evidence type="ECO:0000256" key="11">
    <source>
        <dbReference type="SAM" id="Phobius"/>
    </source>
</evidence>
<dbReference type="Gene3D" id="1.10.287.950">
    <property type="entry name" value="Methyl-accepting chemotaxis protein"/>
    <property type="match status" value="1"/>
</dbReference>
<dbReference type="GO" id="GO:0006935">
    <property type="term" value="P:chemotaxis"/>
    <property type="evidence" value="ECO:0007669"/>
    <property type="project" value="UniProtKB-KW"/>
</dbReference>
<feature type="transmembrane region" description="Helical" evidence="11">
    <location>
        <begin position="189"/>
        <end position="208"/>
    </location>
</feature>
<feature type="compositionally biased region" description="Basic and acidic residues" evidence="10">
    <location>
        <begin position="269"/>
        <end position="281"/>
    </location>
</feature>
<evidence type="ECO:0000256" key="10">
    <source>
        <dbReference type="SAM" id="MobiDB-lite"/>
    </source>
</evidence>
<feature type="domain" description="Methyl-accepting transducer" evidence="12">
    <location>
        <begin position="346"/>
        <end position="575"/>
    </location>
</feature>
<keyword evidence="5 11" id="KW-1133">Transmembrane helix</keyword>
<dbReference type="InterPro" id="IPR004089">
    <property type="entry name" value="MCPsignal_dom"/>
</dbReference>